<dbReference type="Pfam" id="PF21623">
    <property type="entry name" value="HK_sensor_dom_bact"/>
    <property type="match status" value="1"/>
</dbReference>
<evidence type="ECO:0000259" key="10">
    <source>
        <dbReference type="PROSITE" id="PS50109"/>
    </source>
</evidence>
<evidence type="ECO:0000313" key="12">
    <source>
        <dbReference type="Proteomes" id="UP000281112"/>
    </source>
</evidence>
<dbReference type="SUPFAM" id="SSF55874">
    <property type="entry name" value="ATPase domain of HSP90 chaperone/DNA topoisomerase II/histidine kinase"/>
    <property type="match status" value="1"/>
</dbReference>
<dbReference type="GO" id="GO:0000155">
    <property type="term" value="F:phosphorelay sensor kinase activity"/>
    <property type="evidence" value="ECO:0007669"/>
    <property type="project" value="InterPro"/>
</dbReference>
<keyword evidence="11" id="KW-0418">Kinase</keyword>
<comment type="subcellular location">
    <subcellularLocation>
        <location evidence="2">Cell inner membrane</location>
    </subcellularLocation>
    <subcellularLocation>
        <location evidence="3">Cell membrane</location>
        <topology evidence="3">Multi-pass membrane protein</topology>
    </subcellularLocation>
</comment>
<dbReference type="PRINTS" id="PR00344">
    <property type="entry name" value="BCTRLSENSOR"/>
</dbReference>
<evidence type="ECO:0000256" key="2">
    <source>
        <dbReference type="ARBA" id="ARBA00004533"/>
    </source>
</evidence>
<keyword evidence="11" id="KW-0808">Transferase</keyword>
<feature type="domain" description="Histidine kinase" evidence="10">
    <location>
        <begin position="400"/>
        <end position="629"/>
    </location>
</feature>
<dbReference type="Gene3D" id="3.30.450.20">
    <property type="entry name" value="PAS domain"/>
    <property type="match status" value="2"/>
</dbReference>
<evidence type="ECO:0000313" key="11">
    <source>
        <dbReference type="EMBL" id="RQW64514.1"/>
    </source>
</evidence>
<dbReference type="InterPro" id="IPR036890">
    <property type="entry name" value="HATPase_C_sf"/>
</dbReference>
<keyword evidence="5" id="KW-1003">Cell membrane</keyword>
<evidence type="ECO:0000256" key="1">
    <source>
        <dbReference type="ARBA" id="ARBA00000085"/>
    </source>
</evidence>
<dbReference type="InterPro" id="IPR003594">
    <property type="entry name" value="HATPase_dom"/>
</dbReference>
<dbReference type="Gene3D" id="1.10.287.130">
    <property type="match status" value="1"/>
</dbReference>
<evidence type="ECO:0000256" key="6">
    <source>
        <dbReference type="ARBA" id="ARBA00022553"/>
    </source>
</evidence>
<dbReference type="Pfam" id="PF02518">
    <property type="entry name" value="HATPase_c"/>
    <property type="match status" value="1"/>
</dbReference>
<evidence type="ECO:0000256" key="7">
    <source>
        <dbReference type="ARBA" id="ARBA00022692"/>
    </source>
</evidence>
<dbReference type="SUPFAM" id="SSF47384">
    <property type="entry name" value="Homodimeric domain of signal transducing histidine kinase"/>
    <property type="match status" value="1"/>
</dbReference>
<comment type="caution">
    <text evidence="11">The sequence shown here is derived from an EMBL/GenBank/DDBJ whole genome shotgun (WGS) entry which is preliminary data.</text>
</comment>
<dbReference type="InterPro" id="IPR048760">
    <property type="entry name" value="VP0354-like_sensor_dom"/>
</dbReference>
<dbReference type="InterPro" id="IPR036097">
    <property type="entry name" value="HisK_dim/P_sf"/>
</dbReference>
<dbReference type="GO" id="GO:0005886">
    <property type="term" value="C:plasma membrane"/>
    <property type="evidence" value="ECO:0007669"/>
    <property type="project" value="UniProtKB-SubCell"/>
</dbReference>
<dbReference type="CDD" id="cd00075">
    <property type="entry name" value="HATPase"/>
    <property type="match status" value="1"/>
</dbReference>
<evidence type="ECO:0000256" key="9">
    <source>
        <dbReference type="SAM" id="Phobius"/>
    </source>
</evidence>
<keyword evidence="12" id="KW-1185">Reference proteome</keyword>
<gene>
    <name evidence="11" type="ORF">EES38_00240</name>
</gene>
<name>A0A3N9TKJ7_9VIBR</name>
<dbReference type="PANTHER" id="PTHR43065:SF42">
    <property type="entry name" value="TWO-COMPONENT SENSOR PPRA"/>
    <property type="match status" value="1"/>
</dbReference>
<evidence type="ECO:0000256" key="8">
    <source>
        <dbReference type="ARBA" id="ARBA00022989"/>
    </source>
</evidence>
<dbReference type="RefSeq" id="WP_124935166.1">
    <property type="nucleotide sequence ID" value="NZ_RJVQ01000001.1"/>
</dbReference>
<keyword evidence="6" id="KW-0597">Phosphoprotein</keyword>
<dbReference type="Proteomes" id="UP000281112">
    <property type="component" value="Unassembled WGS sequence"/>
</dbReference>
<dbReference type="PROSITE" id="PS50109">
    <property type="entry name" value="HIS_KIN"/>
    <property type="match status" value="1"/>
</dbReference>
<dbReference type="AlphaFoldDB" id="A0A3N9TKJ7"/>
<dbReference type="Gene3D" id="3.30.565.10">
    <property type="entry name" value="Histidine kinase-like ATPase, C-terminal domain"/>
    <property type="match status" value="1"/>
</dbReference>
<dbReference type="SUPFAM" id="SSF103190">
    <property type="entry name" value="Sensory domain-like"/>
    <property type="match status" value="2"/>
</dbReference>
<evidence type="ECO:0000256" key="3">
    <source>
        <dbReference type="ARBA" id="ARBA00004651"/>
    </source>
</evidence>
<evidence type="ECO:0000256" key="4">
    <source>
        <dbReference type="ARBA" id="ARBA00012438"/>
    </source>
</evidence>
<dbReference type="EMBL" id="RJVQ01000001">
    <property type="protein sequence ID" value="RQW64514.1"/>
    <property type="molecule type" value="Genomic_DNA"/>
</dbReference>
<dbReference type="OrthoDB" id="1931120at2"/>
<comment type="catalytic activity">
    <reaction evidence="1">
        <text>ATP + protein L-histidine = ADP + protein N-phospho-L-histidine.</text>
        <dbReference type="EC" id="2.7.13.3"/>
    </reaction>
</comment>
<dbReference type="PANTHER" id="PTHR43065">
    <property type="entry name" value="SENSOR HISTIDINE KINASE"/>
    <property type="match status" value="1"/>
</dbReference>
<keyword evidence="7 9" id="KW-0812">Transmembrane</keyword>
<keyword evidence="9" id="KW-0472">Membrane</keyword>
<feature type="transmembrane region" description="Helical" evidence="9">
    <location>
        <begin position="18"/>
        <end position="35"/>
    </location>
</feature>
<dbReference type="CDD" id="cd00082">
    <property type="entry name" value="HisKA"/>
    <property type="match status" value="1"/>
</dbReference>
<dbReference type="SMART" id="SM00387">
    <property type="entry name" value="HATPase_c"/>
    <property type="match status" value="1"/>
</dbReference>
<sequence length="636" mass="71789">MNTNSIYLSKAAKNSSRPLIILGSLASILIGWMTYEGILDGELDKIIKVQEMQLTRSQVVFGREIGDMEHTITLLKNMPSFKSAIGVGQEVNQELAGQLFSQFISSVDSLLQVRWLDKSGMEIIRVNSENGVAQIVPKPFLQNKSNRYYFTQGIAVPEDKVYLSPLDLNVEHKKIEIPLRPTIRVTTRTGKLNRLPEGLIILNYDIGYILDYIRSFNTDVSKIEIVDSKGFWIINPNRELEWGLDLKQKQHNMKIMFPQLWEQMQTRSNTSGAIVDVGMLSYQCNDIDKSFVKSASFSNDSQLCFISVTPEKVLISLRWQAGWKAGIFSISIFLIWFWLLNREKRMSQELIDLNSQLNIEKRQIEETSKYNQALLKQQQTLQDDLVESRKLSALGMMVAGVAHELNTPIGAAMMAASKMKVDHEALTVAFKSGLTKTALETYLKNNALGLDLVEQNQNRASLLIKSFKRLAIDRVKDDVVAFSLKQVIDDLLRTLHSTFKFPSLEVKCDVEDIVLSGYPGIFSQILQNLITNAITHAFTPEHDNKLSITAYHIADMVEISVADNGKGISPEMKQTIFDPFVTTKRSQGNTGLGMHFVHQWVTKSLKGTIQIESTLGKGTTFYISIPREIKVNLPED</sequence>
<accession>A0A3N9TKJ7</accession>
<proteinExistence type="predicted"/>
<dbReference type="InterPro" id="IPR003661">
    <property type="entry name" value="HisK_dim/P_dom"/>
</dbReference>
<reference evidence="11 12" key="1">
    <citation type="submission" date="2018-11" db="EMBL/GenBank/DDBJ databases">
        <title>Vibrio LJC006 sp. nov., isolated from seawater during the bloom of the enteromorpha.</title>
        <authorList>
            <person name="Liang J."/>
        </authorList>
    </citation>
    <scope>NUCLEOTIDE SEQUENCE [LARGE SCALE GENOMIC DNA]</scope>
    <source>
        <strain evidence="11 12">LJC006</strain>
    </source>
</reference>
<protein>
    <recommendedName>
        <fullName evidence="4">histidine kinase</fullName>
        <ecNumber evidence="4">2.7.13.3</ecNumber>
    </recommendedName>
</protein>
<evidence type="ECO:0000256" key="5">
    <source>
        <dbReference type="ARBA" id="ARBA00022475"/>
    </source>
</evidence>
<dbReference type="EC" id="2.7.13.3" evidence="4"/>
<organism evidence="11 12">
    <name type="scientific">Vibrio viridaestus</name>
    <dbReference type="NCBI Taxonomy" id="2487322"/>
    <lineage>
        <taxon>Bacteria</taxon>
        <taxon>Pseudomonadati</taxon>
        <taxon>Pseudomonadota</taxon>
        <taxon>Gammaproteobacteria</taxon>
        <taxon>Vibrionales</taxon>
        <taxon>Vibrionaceae</taxon>
        <taxon>Vibrio</taxon>
    </lineage>
</organism>
<dbReference type="InterPro" id="IPR005467">
    <property type="entry name" value="His_kinase_dom"/>
</dbReference>
<dbReference type="InterPro" id="IPR029151">
    <property type="entry name" value="Sensor-like_sf"/>
</dbReference>
<dbReference type="InterPro" id="IPR004358">
    <property type="entry name" value="Sig_transdc_His_kin-like_C"/>
</dbReference>
<keyword evidence="8 9" id="KW-1133">Transmembrane helix</keyword>